<dbReference type="Gene3D" id="1.10.1580.10">
    <property type="match status" value="1"/>
</dbReference>
<dbReference type="AlphaFoldDB" id="A0A7C4FEQ6"/>
<evidence type="ECO:0000256" key="1">
    <source>
        <dbReference type="ARBA" id="ARBA00022741"/>
    </source>
</evidence>
<dbReference type="InterPro" id="IPR027417">
    <property type="entry name" value="P-loop_NTPase"/>
</dbReference>
<protein>
    <submittedName>
        <fullName evidence="5">GTPase RsgA</fullName>
    </submittedName>
</protein>
<dbReference type="PANTHER" id="PTHR11089:SF30">
    <property type="entry name" value="GUANINE NUCLEOTIDE-BINDING PROTEIN-LIKE 3 HOMOLOG"/>
    <property type="match status" value="1"/>
</dbReference>
<comment type="caution">
    <text evidence="5">The sequence shown here is derived from an EMBL/GenBank/DDBJ whole genome shotgun (WGS) entry which is preliminary data.</text>
</comment>
<dbReference type="GO" id="GO:0005525">
    <property type="term" value="F:GTP binding"/>
    <property type="evidence" value="ECO:0007669"/>
    <property type="project" value="UniProtKB-KW"/>
</dbReference>
<dbReference type="PRINTS" id="PR00326">
    <property type="entry name" value="GTP1OBG"/>
</dbReference>
<proteinExistence type="inferred from homology"/>
<feature type="domain" description="G" evidence="4">
    <location>
        <begin position="106"/>
        <end position="164"/>
    </location>
</feature>
<keyword evidence="1 3" id="KW-0547">Nucleotide-binding</keyword>
<sequence length="269" mass="30336">MKLLKASEISKIVARSDIIVEIVEARVPLELKSETVERAAKRFGKDYLLVLNKCDLVPRNICREWVEYFTSSHGIVALCLSALRNIGVKRLKRLFMDMLKGKGALNVALFGLPKVGKSSIINALKGEDSATTSPYPGSWGYTKGITVYKIAPGIYIIDTPGYIPFDVRGLEALIRSRPVELIDNPIAIASKILKLVLNYNERSVKRVYDVFSLDPLEILTHIAVKRGWLYKKDREPNIEEAARAVIRDYLEGKIRFYSLPPTRKLSDSR</sequence>
<dbReference type="PIRSF" id="PIRSF006230">
    <property type="entry name" value="MG442"/>
    <property type="match status" value="1"/>
</dbReference>
<evidence type="ECO:0000256" key="2">
    <source>
        <dbReference type="ARBA" id="ARBA00023134"/>
    </source>
</evidence>
<dbReference type="InterPro" id="IPR050755">
    <property type="entry name" value="TRAFAC_YlqF/YawG_RiboMat"/>
</dbReference>
<dbReference type="Pfam" id="PF01926">
    <property type="entry name" value="MMR_HSR1"/>
    <property type="match status" value="1"/>
</dbReference>
<gene>
    <name evidence="5" type="primary">rsgA</name>
    <name evidence="5" type="ORF">ENV14_07565</name>
</gene>
<dbReference type="InterPro" id="IPR006073">
    <property type="entry name" value="GTP-bd"/>
</dbReference>
<dbReference type="InterPro" id="IPR016478">
    <property type="entry name" value="GTPase_MTG1"/>
</dbReference>
<organism evidence="5">
    <name type="scientific">Ignisphaera aggregans</name>
    <dbReference type="NCBI Taxonomy" id="334771"/>
    <lineage>
        <taxon>Archaea</taxon>
        <taxon>Thermoproteota</taxon>
        <taxon>Thermoprotei</taxon>
        <taxon>Desulfurococcales</taxon>
        <taxon>Desulfurococcaceae</taxon>
        <taxon>Ignisphaera</taxon>
    </lineage>
</organism>
<name>A0A7C4FEQ6_9CREN</name>
<dbReference type="SUPFAM" id="SSF52540">
    <property type="entry name" value="P-loop containing nucleoside triphosphate hydrolases"/>
    <property type="match status" value="1"/>
</dbReference>
<dbReference type="EMBL" id="DTFF01000064">
    <property type="protein sequence ID" value="HGI88224.1"/>
    <property type="molecule type" value="Genomic_DNA"/>
</dbReference>
<keyword evidence="2 3" id="KW-0342">GTP-binding</keyword>
<accession>A0A7C4FEQ6</accession>
<evidence type="ECO:0000259" key="4">
    <source>
        <dbReference type="Pfam" id="PF01926"/>
    </source>
</evidence>
<dbReference type="Gene3D" id="3.40.50.300">
    <property type="entry name" value="P-loop containing nucleotide triphosphate hydrolases"/>
    <property type="match status" value="1"/>
</dbReference>
<comment type="similarity">
    <text evidence="3">Belongs to the TRAFAC class YlqF/YawG GTPase family. MTG1 subfamily.</text>
</comment>
<reference evidence="5" key="1">
    <citation type="journal article" date="2020" name="mSystems">
        <title>Genome- and Community-Level Interaction Insights into Carbon Utilization and Element Cycling Functions of Hydrothermarchaeota in Hydrothermal Sediment.</title>
        <authorList>
            <person name="Zhou Z."/>
            <person name="Liu Y."/>
            <person name="Xu W."/>
            <person name="Pan J."/>
            <person name="Luo Z.H."/>
            <person name="Li M."/>
        </authorList>
    </citation>
    <scope>NUCLEOTIDE SEQUENCE [LARGE SCALE GENOMIC DNA]</scope>
    <source>
        <strain evidence="5">SpSt-732</strain>
    </source>
</reference>
<dbReference type="PANTHER" id="PTHR11089">
    <property type="entry name" value="GTP-BINDING PROTEIN-RELATED"/>
    <property type="match status" value="1"/>
</dbReference>
<evidence type="ECO:0000256" key="3">
    <source>
        <dbReference type="PIRNR" id="PIRNR006230"/>
    </source>
</evidence>
<evidence type="ECO:0000313" key="5">
    <source>
        <dbReference type="EMBL" id="HGI88224.1"/>
    </source>
</evidence>
<dbReference type="InterPro" id="IPR023179">
    <property type="entry name" value="GTP-bd_ortho_bundle_sf"/>
</dbReference>